<keyword evidence="2" id="KW-0812">Transmembrane</keyword>
<organism evidence="3 4">
    <name type="scientific">Collybiopsis luxurians FD-317 M1</name>
    <dbReference type="NCBI Taxonomy" id="944289"/>
    <lineage>
        <taxon>Eukaryota</taxon>
        <taxon>Fungi</taxon>
        <taxon>Dikarya</taxon>
        <taxon>Basidiomycota</taxon>
        <taxon>Agaricomycotina</taxon>
        <taxon>Agaricomycetes</taxon>
        <taxon>Agaricomycetidae</taxon>
        <taxon>Agaricales</taxon>
        <taxon>Marasmiineae</taxon>
        <taxon>Omphalotaceae</taxon>
        <taxon>Collybiopsis</taxon>
        <taxon>Collybiopsis luxurians</taxon>
    </lineage>
</organism>
<proteinExistence type="predicted"/>
<sequence>MSARSKMCKCIETDVPEPFGSQRYSFGISFKNPHGHDNPLAEQLSESGEGDAKSSIWPRQLRLKESLPHIQVLRWDVALLDCFHTCAVYVLLCLLALLLDCALCPTGMYDHALLLHTFEHNVHSLTTTQ</sequence>
<accession>A0A0D0CJW8</accession>
<keyword evidence="2" id="KW-0472">Membrane</keyword>
<dbReference type="HOGENOM" id="CLU_1949051_0_0_1"/>
<gene>
    <name evidence="3" type="ORF">GYMLUDRAFT_62621</name>
</gene>
<evidence type="ECO:0000256" key="1">
    <source>
        <dbReference type="SAM" id="MobiDB-lite"/>
    </source>
</evidence>
<dbReference type="AlphaFoldDB" id="A0A0D0CJW8"/>
<name>A0A0D0CJW8_9AGAR</name>
<keyword evidence="2" id="KW-1133">Transmembrane helix</keyword>
<dbReference type="Proteomes" id="UP000053593">
    <property type="component" value="Unassembled WGS sequence"/>
</dbReference>
<dbReference type="EMBL" id="KN834807">
    <property type="protein sequence ID" value="KIK55343.1"/>
    <property type="molecule type" value="Genomic_DNA"/>
</dbReference>
<evidence type="ECO:0000313" key="3">
    <source>
        <dbReference type="EMBL" id="KIK55343.1"/>
    </source>
</evidence>
<reference evidence="3 4" key="1">
    <citation type="submission" date="2014-04" db="EMBL/GenBank/DDBJ databases">
        <title>Evolutionary Origins and Diversification of the Mycorrhizal Mutualists.</title>
        <authorList>
            <consortium name="DOE Joint Genome Institute"/>
            <consortium name="Mycorrhizal Genomics Consortium"/>
            <person name="Kohler A."/>
            <person name="Kuo A."/>
            <person name="Nagy L.G."/>
            <person name="Floudas D."/>
            <person name="Copeland A."/>
            <person name="Barry K.W."/>
            <person name="Cichocki N."/>
            <person name="Veneault-Fourrey C."/>
            <person name="LaButti K."/>
            <person name="Lindquist E.A."/>
            <person name="Lipzen A."/>
            <person name="Lundell T."/>
            <person name="Morin E."/>
            <person name="Murat C."/>
            <person name="Riley R."/>
            <person name="Ohm R."/>
            <person name="Sun H."/>
            <person name="Tunlid A."/>
            <person name="Henrissat B."/>
            <person name="Grigoriev I.V."/>
            <person name="Hibbett D.S."/>
            <person name="Martin F."/>
        </authorList>
    </citation>
    <scope>NUCLEOTIDE SEQUENCE [LARGE SCALE GENOMIC DNA]</scope>
    <source>
        <strain evidence="3 4">FD-317 M1</strain>
    </source>
</reference>
<feature type="region of interest" description="Disordered" evidence="1">
    <location>
        <begin position="30"/>
        <end position="51"/>
    </location>
</feature>
<feature type="transmembrane region" description="Helical" evidence="2">
    <location>
        <begin position="77"/>
        <end position="99"/>
    </location>
</feature>
<protein>
    <submittedName>
        <fullName evidence="3">Uncharacterized protein</fullName>
    </submittedName>
</protein>
<evidence type="ECO:0000256" key="2">
    <source>
        <dbReference type="SAM" id="Phobius"/>
    </source>
</evidence>
<evidence type="ECO:0000313" key="4">
    <source>
        <dbReference type="Proteomes" id="UP000053593"/>
    </source>
</evidence>
<keyword evidence="4" id="KW-1185">Reference proteome</keyword>